<dbReference type="EMBL" id="CAXKWB010045034">
    <property type="protein sequence ID" value="CAL4161858.1"/>
    <property type="molecule type" value="Genomic_DNA"/>
</dbReference>
<dbReference type="Proteomes" id="UP001497623">
    <property type="component" value="Unassembled WGS sequence"/>
</dbReference>
<evidence type="ECO:0000256" key="1">
    <source>
        <dbReference type="SAM" id="MobiDB-lite"/>
    </source>
</evidence>
<gene>
    <name evidence="2" type="ORF">MNOR_LOCUS32692</name>
</gene>
<organism evidence="2 3">
    <name type="scientific">Meganyctiphanes norvegica</name>
    <name type="common">Northern krill</name>
    <name type="synonym">Thysanopoda norvegica</name>
    <dbReference type="NCBI Taxonomy" id="48144"/>
    <lineage>
        <taxon>Eukaryota</taxon>
        <taxon>Metazoa</taxon>
        <taxon>Ecdysozoa</taxon>
        <taxon>Arthropoda</taxon>
        <taxon>Crustacea</taxon>
        <taxon>Multicrustacea</taxon>
        <taxon>Malacostraca</taxon>
        <taxon>Eumalacostraca</taxon>
        <taxon>Eucarida</taxon>
        <taxon>Euphausiacea</taxon>
        <taxon>Euphausiidae</taxon>
        <taxon>Meganyctiphanes</taxon>
    </lineage>
</organism>
<evidence type="ECO:0000313" key="2">
    <source>
        <dbReference type="EMBL" id="CAL4161858.1"/>
    </source>
</evidence>
<reference evidence="2 3" key="1">
    <citation type="submission" date="2024-05" db="EMBL/GenBank/DDBJ databases">
        <authorList>
            <person name="Wallberg A."/>
        </authorList>
    </citation>
    <scope>NUCLEOTIDE SEQUENCE [LARGE SCALE GENOMIC DNA]</scope>
</reference>
<name>A0AAV2S5R8_MEGNR</name>
<protein>
    <submittedName>
        <fullName evidence="2">Uncharacterized protein</fullName>
    </submittedName>
</protein>
<feature type="region of interest" description="Disordered" evidence="1">
    <location>
        <begin position="87"/>
        <end position="106"/>
    </location>
</feature>
<evidence type="ECO:0000313" key="3">
    <source>
        <dbReference type="Proteomes" id="UP001497623"/>
    </source>
</evidence>
<keyword evidence="3" id="KW-1185">Reference proteome</keyword>
<feature type="non-terminal residue" evidence="2">
    <location>
        <position position="106"/>
    </location>
</feature>
<dbReference type="AlphaFoldDB" id="A0AAV2S5R8"/>
<comment type="caution">
    <text evidence="2">The sequence shown here is derived from an EMBL/GenBank/DDBJ whole genome shotgun (WGS) entry which is preliminary data.</text>
</comment>
<proteinExistence type="predicted"/>
<accession>A0AAV2S5R8</accession>
<sequence>MDCDGHTSDSDIQTNFLQGRYVKDLTNETKKIAKGQTDEEIMERISSNNVHDDDVMGCDGHMSDSDIQTNFLQGNYVKDLANETKMIAKGQTDEERNSSNNLHDDD</sequence>